<evidence type="ECO:0000313" key="4">
    <source>
        <dbReference type="Proteomes" id="UP000256661"/>
    </source>
</evidence>
<keyword evidence="4" id="KW-1185">Reference proteome</keyword>
<dbReference type="InterPro" id="IPR011044">
    <property type="entry name" value="Quino_amine_DH_bsu"/>
</dbReference>
<keyword evidence="2" id="KW-0472">Membrane</keyword>
<evidence type="ECO:0008006" key="5">
    <source>
        <dbReference type="Google" id="ProtNLM"/>
    </source>
</evidence>
<dbReference type="InterPro" id="IPR015943">
    <property type="entry name" value="WD40/YVTN_repeat-like_dom_sf"/>
</dbReference>
<dbReference type="Proteomes" id="UP000256661">
    <property type="component" value="Unassembled WGS sequence"/>
</dbReference>
<dbReference type="RefSeq" id="WP_116022495.1">
    <property type="nucleotide sequence ID" value="NZ_QTTT01000001.1"/>
</dbReference>
<dbReference type="SUPFAM" id="SSF50969">
    <property type="entry name" value="YVTN repeat-like/Quinoprotein amine dehydrogenase"/>
    <property type="match status" value="1"/>
</dbReference>
<sequence length="421" mass="45196">MTDEHIRELFRELAEPVPPPRVHTTAGLWQRARRRRRRRRVGAAAAALALAVTTVGVLDLLRSMEPPPTASAQSAPGSRRGTIEVDGYRVDVAPRPNDEVRLPRIPTRLPDSKTVDPSTAVPLSAEPVTEALALIQPDNDVVYVLGADHRLRHLDTVSLLDVTDSAGGVQRPLDASSLSPDGRRAAFAQPNAVVIVDLTTGAHQRVRHHGRLENVRWLSDSTRLVAEGADRSVLIDVTKPAAPTLGYLDGGFDWVSESSQSPMVNPTRLAIDPHSREPELVDQGPGQTASAQPLPRLGKVISEWSGGGWLHGSRIARSAHTPVDGGIGARSGPGDISIVLGSTTGRIVRALLFPFEAPGIQPRLRSCCPVVGWLDASTVLLLSRTPTTTRLLAWDIDYGRLGFVTELPANANFAFGTITGP</sequence>
<feature type="region of interest" description="Disordered" evidence="1">
    <location>
        <begin position="98"/>
        <end position="120"/>
    </location>
</feature>
<comment type="caution">
    <text evidence="3">The sequence shown here is derived from an EMBL/GenBank/DDBJ whole genome shotgun (WGS) entry which is preliminary data.</text>
</comment>
<protein>
    <recommendedName>
        <fullName evidence="5">WD40 repeat protein</fullName>
    </recommendedName>
</protein>
<accession>A0A3D9SQZ2</accession>
<dbReference type="EMBL" id="QTTT01000001">
    <property type="protein sequence ID" value="REE96920.1"/>
    <property type="molecule type" value="Genomic_DNA"/>
</dbReference>
<evidence type="ECO:0000256" key="1">
    <source>
        <dbReference type="SAM" id="MobiDB-lite"/>
    </source>
</evidence>
<evidence type="ECO:0000256" key="2">
    <source>
        <dbReference type="SAM" id="Phobius"/>
    </source>
</evidence>
<dbReference type="OrthoDB" id="4855658at2"/>
<keyword evidence="2" id="KW-0812">Transmembrane</keyword>
<organism evidence="3 4">
    <name type="scientific">Thermomonospora umbrina</name>
    <dbReference type="NCBI Taxonomy" id="111806"/>
    <lineage>
        <taxon>Bacteria</taxon>
        <taxon>Bacillati</taxon>
        <taxon>Actinomycetota</taxon>
        <taxon>Actinomycetes</taxon>
        <taxon>Streptosporangiales</taxon>
        <taxon>Thermomonosporaceae</taxon>
        <taxon>Thermomonospora</taxon>
    </lineage>
</organism>
<dbReference type="AlphaFoldDB" id="A0A3D9SQZ2"/>
<evidence type="ECO:0000313" key="3">
    <source>
        <dbReference type="EMBL" id="REE96920.1"/>
    </source>
</evidence>
<gene>
    <name evidence="3" type="ORF">DFJ69_2373</name>
</gene>
<reference evidence="3 4" key="1">
    <citation type="submission" date="2018-08" db="EMBL/GenBank/DDBJ databases">
        <title>Sequencing the genomes of 1000 actinobacteria strains.</title>
        <authorList>
            <person name="Klenk H.-P."/>
        </authorList>
    </citation>
    <scope>NUCLEOTIDE SEQUENCE [LARGE SCALE GENOMIC DNA]</scope>
    <source>
        <strain evidence="3 4">DSM 43927</strain>
    </source>
</reference>
<name>A0A3D9SQZ2_9ACTN</name>
<proteinExistence type="predicted"/>
<dbReference type="Gene3D" id="2.130.10.10">
    <property type="entry name" value="YVTN repeat-like/Quinoprotein amine dehydrogenase"/>
    <property type="match status" value="1"/>
</dbReference>
<feature type="transmembrane region" description="Helical" evidence="2">
    <location>
        <begin position="41"/>
        <end position="61"/>
    </location>
</feature>
<keyword evidence="2" id="KW-1133">Transmembrane helix</keyword>